<dbReference type="InterPro" id="IPR026960">
    <property type="entry name" value="RVT-Znf"/>
</dbReference>
<dbReference type="Pfam" id="PF14392">
    <property type="entry name" value="zf-CCHC_4"/>
    <property type="match status" value="1"/>
</dbReference>
<dbReference type="CDD" id="cd01650">
    <property type="entry name" value="RT_nLTR_like"/>
    <property type="match status" value="1"/>
</dbReference>
<feature type="region of interest" description="Disordered" evidence="1">
    <location>
        <begin position="397"/>
        <end position="433"/>
    </location>
</feature>
<evidence type="ECO:0000259" key="5">
    <source>
        <dbReference type="Pfam" id="PF14111"/>
    </source>
</evidence>
<dbReference type="InterPro" id="IPR025836">
    <property type="entry name" value="Zn_knuckle_CX2CX4HX4C"/>
</dbReference>
<dbReference type="Pfam" id="PF03372">
    <property type="entry name" value="Exo_endo_phos"/>
    <property type="match status" value="1"/>
</dbReference>
<evidence type="ECO:0000313" key="7">
    <source>
        <dbReference type="EMBL" id="SPD00537.1"/>
    </source>
</evidence>
<organism evidence="7">
    <name type="scientific">Fagus sylvatica</name>
    <name type="common">Beechnut</name>
    <dbReference type="NCBI Taxonomy" id="28930"/>
    <lineage>
        <taxon>Eukaryota</taxon>
        <taxon>Viridiplantae</taxon>
        <taxon>Streptophyta</taxon>
        <taxon>Embryophyta</taxon>
        <taxon>Tracheophyta</taxon>
        <taxon>Spermatophyta</taxon>
        <taxon>Magnoliopsida</taxon>
        <taxon>eudicotyledons</taxon>
        <taxon>Gunneridae</taxon>
        <taxon>Pentapetalae</taxon>
        <taxon>rosids</taxon>
        <taxon>fabids</taxon>
        <taxon>Fagales</taxon>
        <taxon>Fagaceae</taxon>
        <taxon>Fagus</taxon>
    </lineage>
</organism>
<dbReference type="PANTHER" id="PTHR33116">
    <property type="entry name" value="REVERSE TRANSCRIPTASE ZINC-BINDING DOMAIN-CONTAINING PROTEIN-RELATED-RELATED"/>
    <property type="match status" value="1"/>
</dbReference>
<evidence type="ECO:0000259" key="6">
    <source>
        <dbReference type="Pfam" id="PF14392"/>
    </source>
</evidence>
<name>A0A2N9GDA6_FAGSY</name>
<dbReference type="PANTHER" id="PTHR33116:SF86">
    <property type="entry name" value="REVERSE TRANSCRIPTASE DOMAIN-CONTAINING PROTEIN"/>
    <property type="match status" value="1"/>
</dbReference>
<dbReference type="SUPFAM" id="SSF56672">
    <property type="entry name" value="DNA/RNA polymerases"/>
    <property type="match status" value="1"/>
</dbReference>
<dbReference type="Gene3D" id="3.60.10.10">
    <property type="entry name" value="Endonuclease/exonuclease/phosphatase"/>
    <property type="match status" value="1"/>
</dbReference>
<evidence type="ECO:0000259" key="4">
    <source>
        <dbReference type="Pfam" id="PF13966"/>
    </source>
</evidence>
<feature type="domain" description="Endonuclease/exonuclease/phosphatase" evidence="3">
    <location>
        <begin position="471"/>
        <end position="652"/>
    </location>
</feature>
<dbReference type="EMBL" id="OIVN01002101">
    <property type="protein sequence ID" value="SPD00537.1"/>
    <property type="molecule type" value="Genomic_DNA"/>
</dbReference>
<dbReference type="Pfam" id="PF13966">
    <property type="entry name" value="zf-RVT"/>
    <property type="match status" value="1"/>
</dbReference>
<dbReference type="InterPro" id="IPR000477">
    <property type="entry name" value="RT_dom"/>
</dbReference>
<dbReference type="GO" id="GO:0003824">
    <property type="term" value="F:catalytic activity"/>
    <property type="evidence" value="ECO:0007669"/>
    <property type="project" value="InterPro"/>
</dbReference>
<accession>A0A2N9GDA6</accession>
<evidence type="ECO:0000259" key="3">
    <source>
        <dbReference type="Pfam" id="PF03372"/>
    </source>
</evidence>
<dbReference type="InterPro" id="IPR025558">
    <property type="entry name" value="DUF4283"/>
</dbReference>
<dbReference type="SUPFAM" id="SSF56219">
    <property type="entry name" value="DNase I-like"/>
    <property type="match status" value="1"/>
</dbReference>
<gene>
    <name evidence="7" type="ORF">FSB_LOCUS28419</name>
</gene>
<dbReference type="InterPro" id="IPR005135">
    <property type="entry name" value="Endo/exonuclease/phosphatase"/>
</dbReference>
<reference evidence="7" key="1">
    <citation type="submission" date="2018-02" db="EMBL/GenBank/DDBJ databases">
        <authorList>
            <person name="Cohen D.B."/>
            <person name="Kent A.D."/>
        </authorList>
    </citation>
    <scope>NUCLEOTIDE SEQUENCE</scope>
</reference>
<proteinExistence type="predicted"/>
<feature type="domain" description="Reverse transcriptase" evidence="2">
    <location>
        <begin position="815"/>
        <end position="921"/>
    </location>
</feature>
<evidence type="ECO:0008006" key="8">
    <source>
        <dbReference type="Google" id="ProtNLM"/>
    </source>
</evidence>
<sequence>MDDLTRRWDRFSLSGLEAKGVPLSSKGTNRGGTIAGWFLTRRRINIEAIAKTFRPLWRAAKGFTLRDMGENKVLFTFQDSIDAERVIQNGPWSYDRSLVICKRVEANIPITEIKFTHSLFWVQIHDLPVLSLNKEVSETIGRTLGRVEFAPDSIEDRGGGPCMRIRVLVDITKPLCRGRKILMDNNQERWVSFKYERLPNFCYWCGRVDHGDKDCAIWLANPDTLHQSDQQFGPWMRASVDNGSRRTAVTVDGHTTENHDSTESNTHPPEDEVQPQEPMDFQENYVPPMNPSERDHILPPNFDHIQLNRIEREARFEAELDSIDTAFGLGTQTQDHPHTTLEKIAHLTGVLAESSQQPNSQENNELDVLIIDKPPSKQSENMISVQQEVTVISGVQQTNSRPTETLSDSQANTKRSTWKKGARHTPSATIDHTYPMETKGVSKRTRVLEDDVDPSDTLRNKKRNTEKEVSVRELHEVVKHEDPKVVFLMETRLELKNVESLRVKSGMQSSMVVERIGTGGGLALLWRDEVQIVVHSHSIAHIDITIRIRGYRDWHFTGFYGNLETSKRDDSWTLLRRLHRNDDLPWLVMGDFNELLDCSEKTGRLERHWYQIESFRQALSDCALADMGFQGNKFTWWNGRYGTDCVYERLDRGCCTTDWKTLFPNAQIRHVPFSNSDHAALVLNLNLSLPRNNTPFKRFRFENVWLQMDGCEEVIQAAWTQPQSGHLMYQVTRKVKQKVTPLMNNDLCKIFTGEEIRTALFQMHPTKAPGPDGMNVLFYQKFWHIVGPDVTNAILDFFKTGHLLKSVNYTHISLIPKTKSPDVMTQFRPISLCNVLHKIISKVLANQLKKVLIHVISENQSAFVLGRLITDNILVAFEALHYLKTKRHGKTAHMVVKLDMSKAYDRVEWGFIRIMMLKMGFNESSGQLRGLSICRGGPIISHLFFADDSLLFCRATVAESQALTAILDIYEKASGQKLNYEKTSLFFSSNTHPDMHHAICTELQTTSTGDLGKYLGLPPIIGRRKKQAFMEIKHKVAKKLQGWKGKLLSQVGREILIKSVAQAIPVFTMSCFQLLDSLCKEINSMVGRFWWGQKETKRKIHWQKWSSLCRKKIDGGIGFRDLATFNQALLAKQEAEIPSHSSFTWRSLAQARHIIRLGTRWRIGTGTQVQIWYDKWLNTCPPYMVLSPRQILPEHATVSDLIDHETSQWKSQLIDTIFTPHEASKIKSIPLGSLMRDTLVWLGTPTGQFSTRSAYMMQIKAKESMSGSQSNPSRKHIFWKGIWGVSVPHKVKVFMWRACNSTLPTKTNLFKRGVVSSCSCMVCHEEAEIVLHTLWDCEYAREVLCNSKLGSVCNFSTPSSWCDVVEQVLSRQSNSEIAIFFTIAWMIWGNRNNKWLQQSDHTGALLAASSEETSNTGDGLSMAASTLIKALQFGEESGFHRLMVEFTHP</sequence>
<dbReference type="InterPro" id="IPR036691">
    <property type="entry name" value="Endo/exonu/phosph_ase_sf"/>
</dbReference>
<protein>
    <recommendedName>
        <fullName evidence="8">Reverse transcriptase domain-containing protein</fullName>
    </recommendedName>
</protein>
<dbReference type="InterPro" id="IPR043502">
    <property type="entry name" value="DNA/RNA_pol_sf"/>
</dbReference>
<feature type="domain" description="Reverse transcriptase zinc-binding" evidence="4">
    <location>
        <begin position="1249"/>
        <end position="1343"/>
    </location>
</feature>
<feature type="region of interest" description="Disordered" evidence="1">
    <location>
        <begin position="252"/>
        <end position="276"/>
    </location>
</feature>
<evidence type="ECO:0000259" key="2">
    <source>
        <dbReference type="Pfam" id="PF00078"/>
    </source>
</evidence>
<evidence type="ECO:0000256" key="1">
    <source>
        <dbReference type="SAM" id="MobiDB-lite"/>
    </source>
</evidence>
<dbReference type="Pfam" id="PF00078">
    <property type="entry name" value="RVT_1"/>
    <property type="match status" value="1"/>
</dbReference>
<feature type="domain" description="Zinc knuckle CX2CX4HX4C" evidence="6">
    <location>
        <begin position="169"/>
        <end position="216"/>
    </location>
</feature>
<dbReference type="Pfam" id="PF14111">
    <property type="entry name" value="DUF4283"/>
    <property type="match status" value="1"/>
</dbReference>
<feature type="compositionally biased region" description="Polar residues" evidence="1">
    <location>
        <begin position="397"/>
        <end position="415"/>
    </location>
</feature>
<feature type="domain" description="DUF4283" evidence="5">
    <location>
        <begin position="37"/>
        <end position="105"/>
    </location>
</feature>